<protein>
    <submittedName>
        <fullName evidence="1">Uncharacterized protein</fullName>
    </submittedName>
</protein>
<proteinExistence type="predicted"/>
<dbReference type="EnsemblMetazoa" id="Aqu2.1.23030_001">
    <property type="protein sequence ID" value="Aqu2.1.23030_001"/>
    <property type="gene ID" value="Aqu2.1.23030"/>
</dbReference>
<evidence type="ECO:0000313" key="1">
    <source>
        <dbReference type="EnsemblMetazoa" id="Aqu2.1.23030_001"/>
    </source>
</evidence>
<organism evidence="1">
    <name type="scientific">Amphimedon queenslandica</name>
    <name type="common">Sponge</name>
    <dbReference type="NCBI Taxonomy" id="400682"/>
    <lineage>
        <taxon>Eukaryota</taxon>
        <taxon>Metazoa</taxon>
        <taxon>Porifera</taxon>
        <taxon>Demospongiae</taxon>
        <taxon>Heteroscleromorpha</taxon>
        <taxon>Haplosclerida</taxon>
        <taxon>Niphatidae</taxon>
        <taxon>Amphimedon</taxon>
    </lineage>
</organism>
<dbReference type="InParanoid" id="A0A1X7U5K1"/>
<reference evidence="1" key="1">
    <citation type="submission" date="2017-05" db="UniProtKB">
        <authorList>
            <consortium name="EnsemblMetazoa"/>
        </authorList>
    </citation>
    <scope>IDENTIFICATION</scope>
</reference>
<accession>A0A1X7U5K1</accession>
<dbReference type="AlphaFoldDB" id="A0A1X7U5K1"/>
<name>A0A1X7U5K1_AMPQE</name>
<sequence>MDADVPLYIDSPDKPVSSYDAPMVLIDEWFANVLLQEHQESVDISLFLGIFY</sequence>